<dbReference type="Proteomes" id="UP001178507">
    <property type="component" value="Unassembled WGS sequence"/>
</dbReference>
<dbReference type="SUPFAM" id="SSF51206">
    <property type="entry name" value="cAMP-binding domain-like"/>
    <property type="match status" value="1"/>
</dbReference>
<keyword evidence="3" id="KW-1185">Reference proteome</keyword>
<organism evidence="2 3">
    <name type="scientific">Effrenium voratum</name>
    <dbReference type="NCBI Taxonomy" id="2562239"/>
    <lineage>
        <taxon>Eukaryota</taxon>
        <taxon>Sar</taxon>
        <taxon>Alveolata</taxon>
        <taxon>Dinophyceae</taxon>
        <taxon>Suessiales</taxon>
        <taxon>Symbiodiniaceae</taxon>
        <taxon>Effrenium</taxon>
    </lineage>
</organism>
<feature type="transmembrane region" description="Helical" evidence="1">
    <location>
        <begin position="7"/>
        <end position="27"/>
    </location>
</feature>
<feature type="transmembrane region" description="Helical" evidence="1">
    <location>
        <begin position="124"/>
        <end position="142"/>
    </location>
</feature>
<dbReference type="InterPro" id="IPR014710">
    <property type="entry name" value="RmlC-like_jellyroll"/>
</dbReference>
<sequence length="473" mass="53589">MGLRAMYWIALCFWNLDMLLSFIVGYYDAGNLIIDLRMTCKMYMIGWFPFDLMLISIDWTIAALTLADGSDNNMGVLRLSRVVRGLRFLRLVRVGTVRSGSIIEQLEEHITSPGTMIRYNLAKLIIRLVLTNHVIACLWYGLASVESDGEAPRNWVTEYGMQGHTVPDLYAVSLHWALVQLGVGQTNIEAVTLAERIFSIIVEFSALMMFSTLLSAVASLMAGLQKLKDGEIEQFRSLKRFLDQNHIDDDLSQRITCFLQYAFKARNKAESTEGPVPMWDMLSVPLQSELEFQRHQDSMKKCDFFQKLMEKDSYHIVRVLHEVAGCMSHSVLAIGDVVFAAGTIANATYFLSGGAYTYTMEDPSDRKLYRLWVAEVCLWSPWLHLGDLVSQDISRLIALEVNLFCECIGKTVETRRMAAAYARDYLSDVSQTWSDLGNQQCADLPSERAQSWQCCPRWNSDVGSSMRHVLPIG</sequence>
<dbReference type="EMBL" id="CAUJNA010001347">
    <property type="protein sequence ID" value="CAJ1386273.1"/>
    <property type="molecule type" value="Genomic_DNA"/>
</dbReference>
<name>A0AA36IGF0_9DINO</name>
<evidence type="ECO:0000313" key="2">
    <source>
        <dbReference type="EMBL" id="CAJ1386273.1"/>
    </source>
</evidence>
<gene>
    <name evidence="2" type="ORF">EVOR1521_LOCUS12680</name>
</gene>
<keyword evidence="1" id="KW-1133">Transmembrane helix</keyword>
<proteinExistence type="predicted"/>
<keyword evidence="1" id="KW-0812">Transmembrane</keyword>
<feature type="transmembrane region" description="Helical" evidence="1">
    <location>
        <begin position="197"/>
        <end position="224"/>
    </location>
</feature>
<evidence type="ECO:0000256" key="1">
    <source>
        <dbReference type="SAM" id="Phobius"/>
    </source>
</evidence>
<dbReference type="PANTHER" id="PTHR47823:SF9">
    <property type="entry name" value="CHROMOSOME UNDETERMINED SCAFFOLD_10, WHOLE GENOME SHOTGUN SEQUENCE"/>
    <property type="match status" value="1"/>
</dbReference>
<feature type="transmembrane region" description="Helical" evidence="1">
    <location>
        <begin position="47"/>
        <end position="67"/>
    </location>
</feature>
<dbReference type="AlphaFoldDB" id="A0AA36IGF0"/>
<accession>A0AA36IGF0</accession>
<comment type="caution">
    <text evidence="2">The sequence shown here is derived from an EMBL/GenBank/DDBJ whole genome shotgun (WGS) entry which is preliminary data.</text>
</comment>
<dbReference type="Gene3D" id="2.60.120.10">
    <property type="entry name" value="Jelly Rolls"/>
    <property type="match status" value="1"/>
</dbReference>
<reference evidence="2" key="1">
    <citation type="submission" date="2023-08" db="EMBL/GenBank/DDBJ databases">
        <authorList>
            <person name="Chen Y."/>
            <person name="Shah S."/>
            <person name="Dougan E. K."/>
            <person name="Thang M."/>
            <person name="Chan C."/>
        </authorList>
    </citation>
    <scope>NUCLEOTIDE SEQUENCE</scope>
</reference>
<dbReference type="SUPFAM" id="SSF81324">
    <property type="entry name" value="Voltage-gated potassium channels"/>
    <property type="match status" value="1"/>
</dbReference>
<evidence type="ECO:0008006" key="4">
    <source>
        <dbReference type="Google" id="ProtNLM"/>
    </source>
</evidence>
<dbReference type="Gene3D" id="1.10.287.70">
    <property type="match status" value="1"/>
</dbReference>
<protein>
    <recommendedName>
        <fullName evidence="4">Cyclic nucleotide-binding domain-containing protein</fullName>
    </recommendedName>
</protein>
<dbReference type="InterPro" id="IPR018490">
    <property type="entry name" value="cNMP-bd_dom_sf"/>
</dbReference>
<dbReference type="PANTHER" id="PTHR47823">
    <property type="entry name" value="ION_TRANS DOMAIN-CONTAINING PROTEIN"/>
    <property type="match status" value="1"/>
</dbReference>
<evidence type="ECO:0000313" key="3">
    <source>
        <dbReference type="Proteomes" id="UP001178507"/>
    </source>
</evidence>
<keyword evidence="1" id="KW-0472">Membrane</keyword>